<dbReference type="KEGG" id="alus:STSP2_02489"/>
<evidence type="ECO:0000313" key="1">
    <source>
        <dbReference type="EMBL" id="AQT69300.1"/>
    </source>
</evidence>
<dbReference type="STRING" id="1936003.STSP2_02489"/>
<evidence type="ECO:0000313" key="2">
    <source>
        <dbReference type="Proteomes" id="UP000189674"/>
    </source>
</evidence>
<organism evidence="1 2">
    <name type="scientific">Anaerohalosphaera lusitana</name>
    <dbReference type="NCBI Taxonomy" id="1936003"/>
    <lineage>
        <taxon>Bacteria</taxon>
        <taxon>Pseudomonadati</taxon>
        <taxon>Planctomycetota</taxon>
        <taxon>Phycisphaerae</taxon>
        <taxon>Sedimentisphaerales</taxon>
        <taxon>Anaerohalosphaeraceae</taxon>
        <taxon>Anaerohalosphaera</taxon>
    </lineage>
</organism>
<sequence length="160" mass="18482">MSYPHEHPNAVIASGKAAWLSQSPQKSLLTQHTPPRTVIRRRRTQRTSRLRMYAPPLCHPGLRAGAQRTQRAHMHTQNTLHHYLLSAFVTSIPNSQANFSSPTLYRRNYQKKQPFLNIDFSRYMIKAIIELLIFLLTKQIKGAANEKQNIHNSFDRLSDP</sequence>
<protein>
    <submittedName>
        <fullName evidence="1">Uncharacterized protein</fullName>
    </submittedName>
</protein>
<dbReference type="EMBL" id="CP019791">
    <property type="protein sequence ID" value="AQT69300.1"/>
    <property type="molecule type" value="Genomic_DNA"/>
</dbReference>
<name>A0A1U9NNW1_9BACT</name>
<reference evidence="2" key="1">
    <citation type="submission" date="2017-02" db="EMBL/GenBank/DDBJ databases">
        <title>Comparative genomics and description of representatives of a novel lineage of planctomycetes thriving in anoxic sediments.</title>
        <authorList>
            <person name="Spring S."/>
            <person name="Bunk B."/>
            <person name="Sproer C."/>
        </authorList>
    </citation>
    <scope>NUCLEOTIDE SEQUENCE [LARGE SCALE GENOMIC DNA]</scope>
    <source>
        <strain evidence="2">ST-NAGAB-D1</strain>
    </source>
</reference>
<keyword evidence="2" id="KW-1185">Reference proteome</keyword>
<proteinExistence type="predicted"/>
<accession>A0A1U9NNW1</accession>
<dbReference type="Proteomes" id="UP000189674">
    <property type="component" value="Chromosome"/>
</dbReference>
<dbReference type="AlphaFoldDB" id="A0A1U9NNW1"/>
<gene>
    <name evidence="1" type="ORF">STSP2_02489</name>
</gene>